<gene>
    <name evidence="4" type="ORF">AVDCRST_MAG07-1705</name>
</gene>
<evidence type="ECO:0000259" key="3">
    <source>
        <dbReference type="Pfam" id="PF14258"/>
    </source>
</evidence>
<keyword evidence="2" id="KW-1133">Transmembrane helix</keyword>
<evidence type="ECO:0000256" key="2">
    <source>
        <dbReference type="SAM" id="Phobius"/>
    </source>
</evidence>
<evidence type="ECO:0000256" key="1">
    <source>
        <dbReference type="SAM" id="MobiDB-lite"/>
    </source>
</evidence>
<protein>
    <recommendedName>
        <fullName evidence="3">DUF4350 domain-containing protein</fullName>
    </recommendedName>
</protein>
<accession>A0A6J4LC76</accession>
<feature type="transmembrane region" description="Helical" evidence="2">
    <location>
        <begin position="35"/>
        <end position="53"/>
    </location>
</feature>
<keyword evidence="2" id="KW-0472">Membrane</keyword>
<feature type="domain" description="DUF4350" evidence="3">
    <location>
        <begin position="62"/>
        <end position="231"/>
    </location>
</feature>
<evidence type="ECO:0000313" key="4">
    <source>
        <dbReference type="EMBL" id="CAA9329356.1"/>
    </source>
</evidence>
<feature type="region of interest" description="Disordered" evidence="1">
    <location>
        <begin position="1"/>
        <end position="24"/>
    </location>
</feature>
<dbReference type="EMBL" id="CADCUB010000086">
    <property type="protein sequence ID" value="CAA9329356.1"/>
    <property type="molecule type" value="Genomic_DNA"/>
</dbReference>
<dbReference type="Pfam" id="PF14258">
    <property type="entry name" value="DUF4350"/>
    <property type="match status" value="1"/>
</dbReference>
<dbReference type="InterPro" id="IPR025646">
    <property type="entry name" value="DUF4350"/>
</dbReference>
<sequence length="394" mass="40316">MTVDVAPPAPPGAAGSGTATGPTVRSTWRAGRGPLLVVLALVVAGTVLGLLTARSPGGRLDPDSPTPGGSRAIAELLRERGVEVTRVDTVDAVEAADAADRTLVVPLPEALAPSELRRLGRLQTGLVVVGAADSHLSPLGLPAEVRDELPVEARRPACELPEAVTAGDVDLGGRTYRGTDAAEATGCYAVGGEATLLRLAAESAVLLGDGALLTNDRLDERGNAALALGLLGERPGGVLWLVPRPGRPVDDAPSLGELLPDGLRLAALQLLVAAGVLALWRARRLGRVVDEPLPVVVRAAEAVEGRSRLYRAAGARGSAAEALRAASRERVGRRVGAPTSVDRAALVALVAQRTGDAPAVVEDLLYGGPPPDDAALVRLADDLSALEATLRGTR</sequence>
<name>A0A6J4LC76_9ACTN</name>
<reference evidence="4" key="1">
    <citation type="submission" date="2020-02" db="EMBL/GenBank/DDBJ databases">
        <authorList>
            <person name="Meier V. D."/>
        </authorList>
    </citation>
    <scope>NUCLEOTIDE SEQUENCE</scope>
    <source>
        <strain evidence="4">AVDCRST_MAG07</strain>
    </source>
</reference>
<feature type="compositionally biased region" description="Low complexity" evidence="1">
    <location>
        <begin position="12"/>
        <end position="23"/>
    </location>
</feature>
<keyword evidence="2" id="KW-0812">Transmembrane</keyword>
<organism evidence="4">
    <name type="scientific">uncultured Frankineae bacterium</name>
    <dbReference type="NCBI Taxonomy" id="437475"/>
    <lineage>
        <taxon>Bacteria</taxon>
        <taxon>Bacillati</taxon>
        <taxon>Actinomycetota</taxon>
        <taxon>Actinomycetes</taxon>
        <taxon>Frankiales</taxon>
        <taxon>environmental samples</taxon>
    </lineage>
</organism>
<proteinExistence type="predicted"/>
<dbReference type="AlphaFoldDB" id="A0A6J4LC76"/>